<evidence type="ECO:0000313" key="2">
    <source>
        <dbReference type="EMBL" id="THV15281.1"/>
    </source>
</evidence>
<dbReference type="InterPro" id="IPR028087">
    <property type="entry name" value="Tad_N"/>
</dbReference>
<evidence type="ECO:0000259" key="1">
    <source>
        <dbReference type="PROSITE" id="PS50234"/>
    </source>
</evidence>
<organism evidence="2 3">
    <name type="scientific">Rhizobium rhizophilum</name>
    <dbReference type="NCBI Taxonomy" id="1850373"/>
    <lineage>
        <taxon>Bacteria</taxon>
        <taxon>Pseudomonadati</taxon>
        <taxon>Pseudomonadota</taxon>
        <taxon>Alphaproteobacteria</taxon>
        <taxon>Hyphomicrobiales</taxon>
        <taxon>Rhizobiaceae</taxon>
        <taxon>Rhizobium/Agrobacterium group</taxon>
        <taxon>Rhizobium</taxon>
    </lineage>
</organism>
<dbReference type="Pfam" id="PF13400">
    <property type="entry name" value="Tad"/>
    <property type="match status" value="1"/>
</dbReference>
<protein>
    <submittedName>
        <fullName evidence="2">VWA domain-containing protein</fullName>
    </submittedName>
</protein>
<dbReference type="InterPro" id="IPR002035">
    <property type="entry name" value="VWF_A"/>
</dbReference>
<dbReference type="CDD" id="cd00198">
    <property type="entry name" value="vWFA"/>
    <property type="match status" value="1"/>
</dbReference>
<dbReference type="EMBL" id="STGT01000002">
    <property type="protein sequence ID" value="THV15281.1"/>
    <property type="molecule type" value="Genomic_DNA"/>
</dbReference>
<accession>A0ABY2QZC3</accession>
<evidence type="ECO:0000313" key="3">
    <source>
        <dbReference type="Proteomes" id="UP000309667"/>
    </source>
</evidence>
<dbReference type="PROSITE" id="PS50234">
    <property type="entry name" value="VWFA"/>
    <property type="match status" value="1"/>
</dbReference>
<reference evidence="2 3" key="1">
    <citation type="submission" date="2019-04" db="EMBL/GenBank/DDBJ databases">
        <title>Genome sequence of strain 7209-2.</title>
        <authorList>
            <person name="Gao J."/>
            <person name="Sun J."/>
        </authorList>
    </citation>
    <scope>NUCLEOTIDE SEQUENCE [LARGE SCALE GENOMIC DNA]</scope>
    <source>
        <strain evidence="2 3">7209-2</strain>
    </source>
</reference>
<sequence>MDMMTKPDSKFKSIFSRFCRDRAGNFGIATAVIIPVVAATAGVALDYNRMVQVRAALQDSADSAVLSAANALAKNNNMSDEAALDLARKFMKAQFYNVVQGASGDTSDVPADEDPLAGAVGNIERKSSSAGKTFDVTLSTSYTMPTNGMTGLLGWKEVTVGVTATAQATTESKNALSMYLVLDRSGSMAWDTSTINAAQPTKPVYYSCGNRNNPRTCSYDVANYVIKIDALKLAVANLTTQLDTADPENKFVRSAAVSYEARMYSPVAFNWGSTHTLNYVQALVANGGTDSSDAMARAYSDIMKSSENTAHKNKNGQVPSKFIVFMTDGDNNYSSADTKTRATCDNAKKDGVEIFTVAFMAPSKGRTLLEYCATSTSHYYDAQDAAELVAAFKEIGDKAVQASTRLTN</sequence>
<proteinExistence type="predicted"/>
<name>A0ABY2QZC3_9HYPH</name>
<dbReference type="Gene3D" id="3.40.50.410">
    <property type="entry name" value="von Willebrand factor, type A domain"/>
    <property type="match status" value="1"/>
</dbReference>
<keyword evidence="3" id="KW-1185">Reference proteome</keyword>
<dbReference type="InterPro" id="IPR036465">
    <property type="entry name" value="vWFA_dom_sf"/>
</dbReference>
<dbReference type="Pfam" id="PF00092">
    <property type="entry name" value="VWA"/>
    <property type="match status" value="1"/>
</dbReference>
<dbReference type="SUPFAM" id="SSF53300">
    <property type="entry name" value="vWA-like"/>
    <property type="match status" value="1"/>
</dbReference>
<comment type="caution">
    <text evidence="2">The sequence shown here is derived from an EMBL/GenBank/DDBJ whole genome shotgun (WGS) entry which is preliminary data.</text>
</comment>
<dbReference type="Proteomes" id="UP000309667">
    <property type="component" value="Unassembled WGS sequence"/>
</dbReference>
<feature type="domain" description="VWFA" evidence="1">
    <location>
        <begin position="177"/>
        <end position="395"/>
    </location>
</feature>
<gene>
    <name evidence="2" type="ORF">E9677_07950</name>
</gene>